<comment type="subcellular location">
    <subcellularLocation>
        <location evidence="1">Membrane</location>
        <topology evidence="1">Multi-pass membrane protein</topology>
    </subcellularLocation>
</comment>
<dbReference type="Pfam" id="PF01094">
    <property type="entry name" value="ANF_receptor"/>
    <property type="match status" value="3"/>
</dbReference>
<dbReference type="Gene3D" id="2.10.50.10">
    <property type="entry name" value="Tumor Necrosis Factor Receptor, subunit A, domain 2"/>
    <property type="match status" value="1"/>
</dbReference>
<keyword evidence="2" id="KW-0812">Transmembrane</keyword>
<evidence type="ECO:0000313" key="9">
    <source>
        <dbReference type="EMBL" id="KAK3235844.1"/>
    </source>
</evidence>
<evidence type="ECO:0000256" key="3">
    <source>
        <dbReference type="ARBA" id="ARBA00022989"/>
    </source>
</evidence>
<feature type="region of interest" description="Disordered" evidence="7">
    <location>
        <begin position="1"/>
        <end position="22"/>
    </location>
</feature>
<dbReference type="PRINTS" id="PR00248">
    <property type="entry name" value="GPCRMGR"/>
</dbReference>
<protein>
    <recommendedName>
        <fullName evidence="8">Receptor ligand binding region domain-containing protein</fullName>
    </recommendedName>
</protein>
<sequence length="1738" mass="188642">MKGAATNPQWQHPLPSGTGVQKGYANADAARFSGEHSSSTLNCETVASYKQVTPNCTGYPWLHNLRGDRTTSSTTAEDVFLSPSRSMLAEEELNPEEAGLVIKKRFRIGLLSDMFTYGTPYVGGDEVAAVSLAVREINTDPDLLPRVHLEFSVQDSKCDEARTTSMALIMEQQGAQVVLGASCSRASKQANEVLSYYSIPQISAFASSPVFSAHTTSHEVNDTSQEEEDPYPYFLRTVPPDSISARGMAELVHHYNWTTVATIAVDDVYGMESIRAFHEDAKALGITIATEVHYEPGTKDFTELVQELRQSHVYIFVVFSFPDEMARIMEQAYSAFLGGDGYVWIMDPVSLMDLQLHLSEELSEEQKDAMLRGCLSLEKFVNTTAPVYASFLERWRAQNDTIDEASGWCDPAVDAAGEPLWMRYDVDTDYSTYDACIGKNYSRAALSTPVINMYDATYVVARALHEVLLTSNASLEEIRRPQILEAMLAQSFTGVTGPLAFDSAGDRSTGLEYIVWNLVGTGAPKQVGQWAPGRGFHFCENVSESCSPVRWSTEDNVPPMHSKYMIIGTAVFSSLSDGTWYGSSSYPWLPAIHMALDEINSNRNLLRDTRLVSVHQDDKCDNYDVGANAAFALAQDGATVVIGTGCSESSLGVQDFLRYFNIPQISGAATTGVFSPDSTQPEDPFPWFMRTAASDSDQSLVMAEVVQHFGWVRVVTVARDDSRGREGIKAFEAEARARGISIAASLILPTDTSDFTDVVDALIRIRVYIIVVCAYNFDFGQLLEQAYAKGVGGEGFVWLGSEGTAIAATWESGMSSSLSEADKNQIMQGYLGVRLFTNTTTPEYMSFLERWKTQPDTFDEASGWCDPTVDIVGTPIWMRYDVDDDLSTYDGCAGYDFGETMTFESQALTFALTFYDATYVVARALHQLQLSNQSLSDLSGEVLLQAMLNQSFAGTSGEVAFNSAGDRVGGVHYELMNHAGNSSLHSVGLWSSRGELQSLEDESIRWSTADNAQPTAIGFQVLGVGTDLNVDQGTSYYWEVLAAIQMAVDEVNADVDLLPDYLLKIRVNDTQCDDDRARSSALGFLSGGVAAVIGNTCSSTSKASQGVLEAEGVPQISGSSTSSTLAQDDSGKDAFPYFMRTIASDSLQSRVMADLARSYGWSHLATVAVDNAYGNSGIAAFLEAAAVHGITISASLTFPNGATNFTEVVQGLAQAQALVIVLFSVSDDTARLMEQAYDAGVGGAGYVWIGSEANVVDLLWKSLSTQRSEAQRNDILRGFLGVRPYIDQAAPEYQAFAKRFRALPPTIDLASGWCDPSEDAVGMPLWMRHDLDDDLGSYDACVGMNYSAVETPGFVGTYSYDAVYVIARSLHRLLHEDEQHSSDFVGEQLLREMLNQSFVGASGLIAFDSVGDRSVDGLLFEVANHAGGTAFRHVALWSPQSGYQDCVAGSTDCWPVLWSTGELGRDAVPRDGYCEEGSVFNFSGNVCELCPAGHFHDVTAGRCSRCLIGTVNRDLGATMCGLCRDLGPEYYQDEEGKEVCTICPLGADCSSGHSVIGLSGYWRDSQERSRFYECYHEDLCEGEAAAGEYDGPGCLAGHTGPLCTVCAAGSKNPAEHQAVRVAGETMPGGALATTAGRAKSQSLLQVARSSSRKWLQTEIVRAMLVRNVESLAQWATLTYDALTDAWRSSIGDQLEEEIAEVAANGFGAYTVSCQIMSAVISFSQVRAPSRAHAPRAAT</sequence>
<proteinExistence type="predicted"/>
<evidence type="ECO:0000313" key="10">
    <source>
        <dbReference type="Proteomes" id="UP001190700"/>
    </source>
</evidence>
<keyword evidence="6" id="KW-0325">Glycoprotein</keyword>
<organism evidence="9 10">
    <name type="scientific">Cymbomonas tetramitiformis</name>
    <dbReference type="NCBI Taxonomy" id="36881"/>
    <lineage>
        <taxon>Eukaryota</taxon>
        <taxon>Viridiplantae</taxon>
        <taxon>Chlorophyta</taxon>
        <taxon>Pyramimonadophyceae</taxon>
        <taxon>Pyramimonadales</taxon>
        <taxon>Pyramimonadaceae</taxon>
        <taxon>Cymbomonas</taxon>
    </lineage>
</organism>
<reference evidence="9 10" key="1">
    <citation type="journal article" date="2015" name="Genome Biol. Evol.">
        <title>Comparative Genomics of a Bacterivorous Green Alga Reveals Evolutionary Causalities and Consequences of Phago-Mixotrophic Mode of Nutrition.</title>
        <authorList>
            <person name="Burns J.A."/>
            <person name="Paasch A."/>
            <person name="Narechania A."/>
            <person name="Kim E."/>
        </authorList>
    </citation>
    <scope>NUCLEOTIDE SEQUENCE [LARGE SCALE GENOMIC DNA]</scope>
    <source>
        <strain evidence="9 10">PLY_AMNH</strain>
    </source>
</reference>
<evidence type="ECO:0000256" key="5">
    <source>
        <dbReference type="ARBA" id="ARBA00023170"/>
    </source>
</evidence>
<dbReference type="PANTHER" id="PTHR24060">
    <property type="entry name" value="METABOTROPIC GLUTAMATE RECEPTOR"/>
    <property type="match status" value="1"/>
</dbReference>
<dbReference type="GO" id="GO:0016020">
    <property type="term" value="C:membrane"/>
    <property type="evidence" value="ECO:0007669"/>
    <property type="project" value="UniProtKB-SubCell"/>
</dbReference>
<evidence type="ECO:0000256" key="6">
    <source>
        <dbReference type="ARBA" id="ARBA00023180"/>
    </source>
</evidence>
<dbReference type="Gene3D" id="3.40.50.2300">
    <property type="match status" value="6"/>
</dbReference>
<dbReference type="Proteomes" id="UP001190700">
    <property type="component" value="Unassembled WGS sequence"/>
</dbReference>
<accession>A0AAE0BH26</accession>
<evidence type="ECO:0000256" key="7">
    <source>
        <dbReference type="SAM" id="MobiDB-lite"/>
    </source>
</evidence>
<feature type="domain" description="Receptor ligand binding region" evidence="8">
    <location>
        <begin position="128"/>
        <end position="520"/>
    </location>
</feature>
<feature type="compositionally biased region" description="Polar residues" evidence="7">
    <location>
        <begin position="1"/>
        <end position="10"/>
    </location>
</feature>
<dbReference type="SUPFAM" id="SSF53822">
    <property type="entry name" value="Periplasmic binding protein-like I"/>
    <property type="match status" value="3"/>
</dbReference>
<gene>
    <name evidence="9" type="ORF">CYMTET_53977</name>
</gene>
<name>A0AAE0BH26_9CHLO</name>
<comment type="caution">
    <text evidence="9">The sequence shown here is derived from an EMBL/GenBank/DDBJ whole genome shotgun (WGS) entry which is preliminary data.</text>
</comment>
<keyword evidence="5" id="KW-0675">Receptor</keyword>
<evidence type="ECO:0000259" key="8">
    <source>
        <dbReference type="Pfam" id="PF01094"/>
    </source>
</evidence>
<keyword evidence="3" id="KW-1133">Transmembrane helix</keyword>
<keyword evidence="10" id="KW-1185">Reference proteome</keyword>
<dbReference type="EMBL" id="LGRX02035210">
    <property type="protein sequence ID" value="KAK3235844.1"/>
    <property type="molecule type" value="Genomic_DNA"/>
</dbReference>
<keyword evidence="4" id="KW-0472">Membrane</keyword>
<evidence type="ECO:0000256" key="2">
    <source>
        <dbReference type="ARBA" id="ARBA00022692"/>
    </source>
</evidence>
<dbReference type="InterPro" id="IPR028082">
    <property type="entry name" value="Peripla_BP_I"/>
</dbReference>
<dbReference type="InterPro" id="IPR050726">
    <property type="entry name" value="mGluR"/>
</dbReference>
<evidence type="ECO:0000256" key="4">
    <source>
        <dbReference type="ARBA" id="ARBA00023136"/>
    </source>
</evidence>
<evidence type="ECO:0000256" key="1">
    <source>
        <dbReference type="ARBA" id="ARBA00004141"/>
    </source>
</evidence>
<dbReference type="InterPro" id="IPR001828">
    <property type="entry name" value="ANF_lig-bd_rcpt"/>
</dbReference>
<dbReference type="GO" id="GO:0004930">
    <property type="term" value="F:G protein-coupled receptor activity"/>
    <property type="evidence" value="ECO:0007669"/>
    <property type="project" value="InterPro"/>
</dbReference>
<feature type="domain" description="Receptor ligand binding region" evidence="8">
    <location>
        <begin position="1040"/>
        <end position="1415"/>
    </location>
</feature>
<feature type="domain" description="Receptor ligand binding region" evidence="8">
    <location>
        <begin position="588"/>
        <end position="976"/>
    </location>
</feature>
<dbReference type="InterPro" id="IPR000337">
    <property type="entry name" value="GPCR_3"/>
</dbReference>